<comment type="caution">
    <text evidence="1">The sequence shown here is derived from an EMBL/GenBank/DDBJ whole genome shotgun (WGS) entry which is preliminary data.</text>
</comment>
<evidence type="ECO:0000313" key="1">
    <source>
        <dbReference type="EMBL" id="GAG56709.1"/>
    </source>
</evidence>
<gene>
    <name evidence="1" type="ORF">S01H4_03315</name>
</gene>
<organism evidence="1">
    <name type="scientific">marine sediment metagenome</name>
    <dbReference type="NCBI Taxonomy" id="412755"/>
    <lineage>
        <taxon>unclassified sequences</taxon>
        <taxon>metagenomes</taxon>
        <taxon>ecological metagenomes</taxon>
    </lineage>
</organism>
<dbReference type="EMBL" id="BART01000803">
    <property type="protein sequence ID" value="GAG56709.1"/>
    <property type="molecule type" value="Genomic_DNA"/>
</dbReference>
<sequence length="215" mass="25080">MNEILGYGEDALTFWGLKRRISEILKKLNDQTKPSSCLIFFRPSFGRRGREGRAEFGEFDAIVASSTDIYLIESKWDRRLRSRRNEIALGKEQIRRHKIFLWYLKNWDAPKYSGDWEKFKNDFEGNFTSAGNFPNKKIAAIGSTLAENLEFVLNKLQEHCKSFSCEYKPRNVLLYFYDGSKSEEISEVVAENLSFKVVPIDYSKYTSDNFITLDC</sequence>
<name>X0YKL0_9ZZZZ</name>
<protein>
    <submittedName>
        <fullName evidence="1">Uncharacterized protein</fullName>
    </submittedName>
</protein>
<proteinExistence type="predicted"/>
<accession>X0YKL0</accession>
<dbReference type="AlphaFoldDB" id="X0YKL0"/>
<reference evidence="1" key="1">
    <citation type="journal article" date="2014" name="Front. Microbiol.">
        <title>High frequency of phylogenetically diverse reductive dehalogenase-homologous genes in deep subseafloor sedimentary metagenomes.</title>
        <authorList>
            <person name="Kawai M."/>
            <person name="Futagami T."/>
            <person name="Toyoda A."/>
            <person name="Takaki Y."/>
            <person name="Nishi S."/>
            <person name="Hori S."/>
            <person name="Arai W."/>
            <person name="Tsubouchi T."/>
            <person name="Morono Y."/>
            <person name="Uchiyama I."/>
            <person name="Ito T."/>
            <person name="Fujiyama A."/>
            <person name="Inagaki F."/>
            <person name="Takami H."/>
        </authorList>
    </citation>
    <scope>NUCLEOTIDE SEQUENCE</scope>
    <source>
        <strain evidence="1">Expedition CK06-06</strain>
    </source>
</reference>